<dbReference type="Proteomes" id="UP000243975">
    <property type="component" value="Unassembled WGS sequence"/>
</dbReference>
<reference evidence="2 3" key="1">
    <citation type="journal article" date="2016" name="Sci. Rep.">
        <title>The genome sequence of the outbreeding globe artichoke constructed de novo incorporating a phase-aware low-pass sequencing strategy of F1 progeny.</title>
        <authorList>
            <person name="Scaglione D."/>
            <person name="Reyes-Chin-Wo S."/>
            <person name="Acquadro A."/>
            <person name="Froenicke L."/>
            <person name="Portis E."/>
            <person name="Beitel C."/>
            <person name="Tirone M."/>
            <person name="Mauro R."/>
            <person name="Lo Monaco A."/>
            <person name="Mauromicale G."/>
            <person name="Faccioli P."/>
            <person name="Cattivelli L."/>
            <person name="Rieseberg L."/>
            <person name="Michelmore R."/>
            <person name="Lanteri S."/>
        </authorList>
    </citation>
    <scope>NUCLEOTIDE SEQUENCE [LARGE SCALE GENOMIC DNA]</scope>
    <source>
        <strain evidence="2">2C</strain>
    </source>
</reference>
<dbReference type="AlphaFoldDB" id="A0A124SHK9"/>
<dbReference type="OMA" id="CARARYE"/>
<feature type="region of interest" description="Disordered" evidence="1">
    <location>
        <begin position="1"/>
        <end position="33"/>
    </location>
</feature>
<sequence>MGESDGNGDDRGRKRRRQTRPWEKVTETSTVTSRNTNRLHPDMLIDFTSGFFISTFGTVTVSTPFSIDAFTSSTFALSGSLNLRINFPLLLSTRCHVSPLSSLSLFLSPLIWSTRSSSISTFTSSFFSPGTSALNTCASAVSFQSILAFANNAVSDDRTRSERERRLLLKGMPSKGSHKS</sequence>
<gene>
    <name evidence="2" type="ORF">Ccrd_011724</name>
</gene>
<name>A0A124SHK9_CYNCS</name>
<evidence type="ECO:0000313" key="3">
    <source>
        <dbReference type="Proteomes" id="UP000243975"/>
    </source>
</evidence>
<proteinExistence type="predicted"/>
<organism evidence="2 3">
    <name type="scientific">Cynara cardunculus var. scolymus</name>
    <name type="common">Globe artichoke</name>
    <name type="synonym">Cynara scolymus</name>
    <dbReference type="NCBI Taxonomy" id="59895"/>
    <lineage>
        <taxon>Eukaryota</taxon>
        <taxon>Viridiplantae</taxon>
        <taxon>Streptophyta</taxon>
        <taxon>Embryophyta</taxon>
        <taxon>Tracheophyta</taxon>
        <taxon>Spermatophyta</taxon>
        <taxon>Magnoliopsida</taxon>
        <taxon>eudicotyledons</taxon>
        <taxon>Gunneridae</taxon>
        <taxon>Pentapetalae</taxon>
        <taxon>asterids</taxon>
        <taxon>campanulids</taxon>
        <taxon>Asterales</taxon>
        <taxon>Asteraceae</taxon>
        <taxon>Carduoideae</taxon>
        <taxon>Cardueae</taxon>
        <taxon>Carduinae</taxon>
        <taxon>Cynara</taxon>
    </lineage>
</organism>
<accession>A0A124SHK9</accession>
<dbReference type="Gramene" id="KVI09872">
    <property type="protein sequence ID" value="KVI09872"/>
    <property type="gene ID" value="Ccrd_011724"/>
</dbReference>
<comment type="caution">
    <text evidence="2">The sequence shown here is derived from an EMBL/GenBank/DDBJ whole genome shotgun (WGS) entry which is preliminary data.</text>
</comment>
<protein>
    <submittedName>
        <fullName evidence="2">Uncharacterized protein</fullName>
    </submittedName>
</protein>
<dbReference type="EMBL" id="LEKV01001038">
    <property type="protein sequence ID" value="KVI09872.1"/>
    <property type="molecule type" value="Genomic_DNA"/>
</dbReference>
<evidence type="ECO:0000256" key="1">
    <source>
        <dbReference type="SAM" id="MobiDB-lite"/>
    </source>
</evidence>
<evidence type="ECO:0000313" key="2">
    <source>
        <dbReference type="EMBL" id="KVI09872.1"/>
    </source>
</evidence>
<keyword evidence="3" id="KW-1185">Reference proteome</keyword>